<feature type="non-terminal residue" evidence="3">
    <location>
        <position position="1"/>
    </location>
</feature>
<dbReference type="Pfam" id="PF00171">
    <property type="entry name" value="Aldedh"/>
    <property type="match status" value="1"/>
</dbReference>
<dbReference type="InterPro" id="IPR016161">
    <property type="entry name" value="Ald_DH/histidinol_DH"/>
</dbReference>
<name>X0Z6F1_9ZZZZ</name>
<proteinExistence type="predicted"/>
<feature type="domain" description="Aldehyde dehydrogenase" evidence="2">
    <location>
        <begin position="1"/>
        <end position="212"/>
    </location>
</feature>
<dbReference type="PANTHER" id="PTHR11699">
    <property type="entry name" value="ALDEHYDE DEHYDROGENASE-RELATED"/>
    <property type="match status" value="1"/>
</dbReference>
<evidence type="ECO:0000313" key="3">
    <source>
        <dbReference type="EMBL" id="GAG53967.1"/>
    </source>
</evidence>
<reference evidence="3" key="1">
    <citation type="journal article" date="2014" name="Front. Microbiol.">
        <title>High frequency of phylogenetically diverse reductive dehalogenase-homologous genes in deep subseafloor sedimentary metagenomes.</title>
        <authorList>
            <person name="Kawai M."/>
            <person name="Futagami T."/>
            <person name="Toyoda A."/>
            <person name="Takaki Y."/>
            <person name="Nishi S."/>
            <person name="Hori S."/>
            <person name="Arai W."/>
            <person name="Tsubouchi T."/>
            <person name="Morono Y."/>
            <person name="Uchiyama I."/>
            <person name="Ito T."/>
            <person name="Fujiyama A."/>
            <person name="Inagaki F."/>
            <person name="Takami H."/>
        </authorList>
    </citation>
    <scope>NUCLEOTIDE SEQUENCE</scope>
    <source>
        <strain evidence="3">Expedition CK06-06</strain>
    </source>
</reference>
<comment type="caution">
    <text evidence="3">The sequence shown here is derived from an EMBL/GenBank/DDBJ whole genome shotgun (WGS) entry which is preliminary data.</text>
</comment>
<dbReference type="InterPro" id="IPR016162">
    <property type="entry name" value="Ald_DH_N"/>
</dbReference>
<dbReference type="EMBL" id="BART01008407">
    <property type="protein sequence ID" value="GAG53967.1"/>
    <property type="molecule type" value="Genomic_DNA"/>
</dbReference>
<feature type="region of interest" description="Disordered" evidence="1">
    <location>
        <begin position="193"/>
        <end position="213"/>
    </location>
</feature>
<organism evidence="3">
    <name type="scientific">marine sediment metagenome</name>
    <dbReference type="NCBI Taxonomy" id="412755"/>
    <lineage>
        <taxon>unclassified sequences</taxon>
        <taxon>metagenomes</taxon>
        <taxon>ecological metagenomes</taxon>
    </lineage>
</organism>
<dbReference type="InterPro" id="IPR015590">
    <property type="entry name" value="Aldehyde_DH_dom"/>
</dbReference>
<sequence>ASKAQKELVALPLAVRENIIQAIREVGLTNASEYAQMEFEETSLGKAEDNVKKNQAACRVLGMEDLNPEVFSGDKGVTIIERIPVGVIASINPVTNGSPTILFNAVMMLAGGNAVVNNPHPKTRAVAARVIRDLNKAIVAAGGPPNCVCCLKEPSVPSAQTLMTHPKIKLIAVTGGHGVVAFATQTGKRVIAGGPGNPPVVVDETADLDRAAR</sequence>
<evidence type="ECO:0000259" key="2">
    <source>
        <dbReference type="Pfam" id="PF00171"/>
    </source>
</evidence>
<evidence type="ECO:0000256" key="1">
    <source>
        <dbReference type="SAM" id="MobiDB-lite"/>
    </source>
</evidence>
<accession>X0Z6F1</accession>
<dbReference type="Gene3D" id="3.40.605.10">
    <property type="entry name" value="Aldehyde Dehydrogenase, Chain A, domain 1"/>
    <property type="match status" value="1"/>
</dbReference>
<dbReference type="SUPFAM" id="SSF53720">
    <property type="entry name" value="ALDH-like"/>
    <property type="match status" value="1"/>
</dbReference>
<protein>
    <recommendedName>
        <fullName evidence="2">Aldehyde dehydrogenase domain-containing protein</fullName>
    </recommendedName>
</protein>
<dbReference type="AlphaFoldDB" id="X0Z6F1"/>
<gene>
    <name evidence="3" type="ORF">S01H4_18922</name>
</gene>
<dbReference type="GO" id="GO:0016491">
    <property type="term" value="F:oxidoreductase activity"/>
    <property type="evidence" value="ECO:0007669"/>
    <property type="project" value="InterPro"/>
</dbReference>